<dbReference type="InterPro" id="IPR006015">
    <property type="entry name" value="Universal_stress_UspA"/>
</dbReference>
<dbReference type="CDD" id="cd23659">
    <property type="entry name" value="USP_At3g01520-like"/>
    <property type="match status" value="1"/>
</dbReference>
<reference evidence="2" key="1">
    <citation type="submission" date="2021-04" db="EMBL/GenBank/DDBJ databases">
        <authorList>
            <consortium name="Molecular Ecology Group"/>
        </authorList>
    </citation>
    <scope>NUCLEOTIDE SEQUENCE</scope>
</reference>
<proteinExistence type="predicted"/>
<dbReference type="Pfam" id="PF00582">
    <property type="entry name" value="Usp"/>
    <property type="match status" value="1"/>
</dbReference>
<comment type="caution">
    <text evidence="2">The sequence shown here is derived from an EMBL/GenBank/DDBJ whole genome shotgun (WGS) entry which is preliminary data.</text>
</comment>
<evidence type="ECO:0000313" key="3">
    <source>
        <dbReference type="Proteomes" id="UP000678393"/>
    </source>
</evidence>
<feature type="domain" description="UspA" evidence="1">
    <location>
        <begin position="2"/>
        <end position="145"/>
    </location>
</feature>
<dbReference type="Proteomes" id="UP000678393">
    <property type="component" value="Unassembled WGS sequence"/>
</dbReference>
<keyword evidence="3" id="KW-1185">Reference proteome</keyword>
<accession>A0A8S3YPQ0</accession>
<evidence type="ECO:0000313" key="2">
    <source>
        <dbReference type="EMBL" id="CAG5117261.1"/>
    </source>
</evidence>
<dbReference type="AlphaFoldDB" id="A0A8S3YPQ0"/>
<dbReference type="EMBL" id="CAJHNH020000375">
    <property type="protein sequence ID" value="CAG5117261.1"/>
    <property type="molecule type" value="Genomic_DNA"/>
</dbReference>
<sequence length="148" mass="16208">MRRQLIALDGSEQSEYAFEWYLNNVNRPGDEVVLFHCSQFVLNVGLPGAAANVEQVSKKVQESLKKAEDITSRANEKLKARGIKGYVVIKSGMKPEEGILQTVSEENVTHVIMGTRDLGSLQRAFIGSVSSAVVSNAKVPVTIVKKPH</sequence>
<organism evidence="2 3">
    <name type="scientific">Candidula unifasciata</name>
    <dbReference type="NCBI Taxonomy" id="100452"/>
    <lineage>
        <taxon>Eukaryota</taxon>
        <taxon>Metazoa</taxon>
        <taxon>Spiralia</taxon>
        <taxon>Lophotrochozoa</taxon>
        <taxon>Mollusca</taxon>
        <taxon>Gastropoda</taxon>
        <taxon>Heterobranchia</taxon>
        <taxon>Euthyneura</taxon>
        <taxon>Panpulmonata</taxon>
        <taxon>Eupulmonata</taxon>
        <taxon>Stylommatophora</taxon>
        <taxon>Helicina</taxon>
        <taxon>Helicoidea</taxon>
        <taxon>Geomitridae</taxon>
        <taxon>Candidula</taxon>
    </lineage>
</organism>
<dbReference type="PANTHER" id="PTHR31964">
    <property type="entry name" value="ADENINE NUCLEOTIDE ALPHA HYDROLASES-LIKE SUPERFAMILY PROTEIN"/>
    <property type="match status" value="1"/>
</dbReference>
<evidence type="ECO:0000259" key="1">
    <source>
        <dbReference type="Pfam" id="PF00582"/>
    </source>
</evidence>
<dbReference type="PANTHER" id="PTHR31964:SF113">
    <property type="entry name" value="USPA DOMAIN-CONTAINING PROTEIN"/>
    <property type="match status" value="1"/>
</dbReference>
<dbReference type="PRINTS" id="PR01438">
    <property type="entry name" value="UNVRSLSTRESS"/>
</dbReference>
<dbReference type="InterPro" id="IPR006016">
    <property type="entry name" value="UspA"/>
</dbReference>
<gene>
    <name evidence="2" type="ORF">CUNI_LOCUS2819</name>
</gene>
<name>A0A8S3YPQ0_9EUPU</name>
<dbReference type="Gene3D" id="3.40.50.620">
    <property type="entry name" value="HUPs"/>
    <property type="match status" value="1"/>
</dbReference>
<protein>
    <recommendedName>
        <fullName evidence="1">UspA domain-containing protein</fullName>
    </recommendedName>
</protein>
<dbReference type="InterPro" id="IPR014729">
    <property type="entry name" value="Rossmann-like_a/b/a_fold"/>
</dbReference>
<dbReference type="SUPFAM" id="SSF52402">
    <property type="entry name" value="Adenine nucleotide alpha hydrolases-like"/>
    <property type="match status" value="1"/>
</dbReference>
<dbReference type="OrthoDB" id="843225at2759"/>